<organism evidence="6 7">
    <name type="scientific">Aristolochia fimbriata</name>
    <name type="common">White veined hardy Dutchman's pipe vine</name>
    <dbReference type="NCBI Taxonomy" id="158543"/>
    <lineage>
        <taxon>Eukaryota</taxon>
        <taxon>Viridiplantae</taxon>
        <taxon>Streptophyta</taxon>
        <taxon>Embryophyta</taxon>
        <taxon>Tracheophyta</taxon>
        <taxon>Spermatophyta</taxon>
        <taxon>Magnoliopsida</taxon>
        <taxon>Magnoliidae</taxon>
        <taxon>Piperales</taxon>
        <taxon>Aristolochiaceae</taxon>
        <taxon>Aristolochia</taxon>
    </lineage>
</organism>
<dbReference type="PANTHER" id="PTHR36710:SF18">
    <property type="entry name" value="PECTINESTERASE INHIBITOR 5-RELATED"/>
    <property type="match status" value="1"/>
</dbReference>
<dbReference type="NCBIfam" id="TIGR01614">
    <property type="entry name" value="PME_inhib"/>
    <property type="match status" value="1"/>
</dbReference>
<comment type="caution">
    <text evidence="6">The sequence shown here is derived from an EMBL/GenBank/DDBJ whole genome shotgun (WGS) entry which is preliminary data.</text>
</comment>
<dbReference type="SMART" id="SM00856">
    <property type="entry name" value="PMEI"/>
    <property type="match status" value="1"/>
</dbReference>
<evidence type="ECO:0000313" key="7">
    <source>
        <dbReference type="Proteomes" id="UP000825729"/>
    </source>
</evidence>
<keyword evidence="1 4" id="KW-0732">Signal</keyword>
<evidence type="ECO:0000256" key="2">
    <source>
        <dbReference type="ARBA" id="ARBA00023157"/>
    </source>
</evidence>
<evidence type="ECO:0000259" key="5">
    <source>
        <dbReference type="SMART" id="SM00856"/>
    </source>
</evidence>
<reference evidence="6 7" key="1">
    <citation type="submission" date="2021-07" db="EMBL/GenBank/DDBJ databases">
        <title>The Aristolochia fimbriata genome: insights into angiosperm evolution, floral development and chemical biosynthesis.</title>
        <authorList>
            <person name="Jiao Y."/>
        </authorList>
    </citation>
    <scope>NUCLEOTIDE SEQUENCE [LARGE SCALE GENOMIC DNA]</scope>
    <source>
        <strain evidence="6">IBCAS-2021</strain>
        <tissue evidence="6">Leaf</tissue>
    </source>
</reference>
<name>A0AAV7E257_ARIFI</name>
<dbReference type="InterPro" id="IPR035513">
    <property type="entry name" value="Invertase/methylesterase_inhib"/>
</dbReference>
<evidence type="ECO:0000256" key="4">
    <source>
        <dbReference type="SAM" id="SignalP"/>
    </source>
</evidence>
<dbReference type="InterPro" id="IPR034086">
    <property type="entry name" value="PMEI_plant"/>
</dbReference>
<dbReference type="PANTHER" id="PTHR36710">
    <property type="entry name" value="PECTINESTERASE INHIBITOR-LIKE"/>
    <property type="match status" value="1"/>
</dbReference>
<dbReference type="InterPro" id="IPR052421">
    <property type="entry name" value="PCW_Enzyme_Inhibitor"/>
</dbReference>
<keyword evidence="2" id="KW-1015">Disulfide bond</keyword>
<dbReference type="Proteomes" id="UP000825729">
    <property type="component" value="Unassembled WGS sequence"/>
</dbReference>
<evidence type="ECO:0000313" key="6">
    <source>
        <dbReference type="EMBL" id="KAG9442995.1"/>
    </source>
</evidence>
<dbReference type="GO" id="GO:0046910">
    <property type="term" value="F:pectinesterase inhibitor activity"/>
    <property type="evidence" value="ECO:0007669"/>
    <property type="project" value="InterPro"/>
</dbReference>
<keyword evidence="7" id="KW-1185">Reference proteome</keyword>
<proteinExistence type="inferred from homology"/>
<dbReference type="Pfam" id="PF04043">
    <property type="entry name" value="PMEI"/>
    <property type="match status" value="1"/>
</dbReference>
<accession>A0AAV7E257</accession>
<protein>
    <recommendedName>
        <fullName evidence="5">Pectinesterase inhibitor domain-containing protein</fullName>
    </recommendedName>
</protein>
<dbReference type="CDD" id="cd15797">
    <property type="entry name" value="PMEI"/>
    <property type="match status" value="1"/>
</dbReference>
<feature type="signal peptide" evidence="4">
    <location>
        <begin position="1"/>
        <end position="23"/>
    </location>
</feature>
<dbReference type="EMBL" id="JAINDJ010000007">
    <property type="protein sequence ID" value="KAG9442995.1"/>
    <property type="molecule type" value="Genomic_DNA"/>
</dbReference>
<feature type="chain" id="PRO_5043518442" description="Pectinesterase inhibitor domain-containing protein" evidence="4">
    <location>
        <begin position="24"/>
        <end position="185"/>
    </location>
</feature>
<comment type="similarity">
    <text evidence="3">Belongs to the PMEI family.</text>
</comment>
<gene>
    <name evidence="6" type="ORF">H6P81_018849</name>
</gene>
<dbReference type="SUPFAM" id="SSF101148">
    <property type="entry name" value="Plant invertase/pectin methylesterase inhibitor"/>
    <property type="match status" value="1"/>
</dbReference>
<evidence type="ECO:0000256" key="3">
    <source>
        <dbReference type="ARBA" id="ARBA00038471"/>
    </source>
</evidence>
<sequence>MEMARRQILLLVSLAVIAVQVCSKNGVAAQRPVSQAIQDACQNTLRPDVCISILSSDPRSRDRKYPGQLAYLSILLSNEKGKESLNHISDLEKQTTDPYLKKVLNYCYDRYDLGAVGATAKALGHFNDGEAGRAALSLSDCTAKVDECDQVFRSPPYPPSVLAETDEIMLKYCYVALELVNSLGN</sequence>
<evidence type="ECO:0000256" key="1">
    <source>
        <dbReference type="ARBA" id="ARBA00022729"/>
    </source>
</evidence>
<feature type="domain" description="Pectinesterase inhibitor" evidence="5">
    <location>
        <begin position="32"/>
        <end position="179"/>
    </location>
</feature>
<dbReference type="Gene3D" id="1.20.140.40">
    <property type="entry name" value="Invertase/pectin methylesterase inhibitor family protein"/>
    <property type="match status" value="1"/>
</dbReference>
<dbReference type="AlphaFoldDB" id="A0AAV7E257"/>
<dbReference type="InterPro" id="IPR006501">
    <property type="entry name" value="Pectinesterase_inhib_dom"/>
</dbReference>